<dbReference type="HOGENOM" id="CLU_1011988_0_0_1"/>
<reference evidence="3" key="1">
    <citation type="journal article" date="2012" name="Nat. Genet.">
        <title>Lifestyle transitions in plant pathogenic Colletotrichum fungi deciphered by genome and transcriptome analyses.</title>
        <authorList>
            <person name="O'Connell R.J."/>
            <person name="Thon M.R."/>
            <person name="Hacquard S."/>
            <person name="Amyotte S.G."/>
            <person name="Kleemann J."/>
            <person name="Torres M.F."/>
            <person name="Damm U."/>
            <person name="Buiate E.A."/>
            <person name="Epstein L."/>
            <person name="Alkan N."/>
            <person name="Altmueller J."/>
            <person name="Alvarado-Balderrama L."/>
            <person name="Bauser C.A."/>
            <person name="Becker C."/>
            <person name="Birren B.W."/>
            <person name="Chen Z."/>
            <person name="Choi J."/>
            <person name="Crouch J.A."/>
            <person name="Duvick J.P."/>
            <person name="Farman M.A."/>
            <person name="Gan P."/>
            <person name="Heiman D."/>
            <person name="Henrissat B."/>
            <person name="Howard R.J."/>
            <person name="Kabbage M."/>
            <person name="Koch C."/>
            <person name="Kracher B."/>
            <person name="Kubo Y."/>
            <person name="Law A.D."/>
            <person name="Lebrun M.-H."/>
            <person name="Lee Y.-H."/>
            <person name="Miyara I."/>
            <person name="Moore N."/>
            <person name="Neumann U."/>
            <person name="Nordstroem K."/>
            <person name="Panaccione D.G."/>
            <person name="Panstruga R."/>
            <person name="Place M."/>
            <person name="Proctor R.H."/>
            <person name="Prusky D."/>
            <person name="Rech G."/>
            <person name="Reinhardt R."/>
            <person name="Rollins J.A."/>
            <person name="Rounsley S."/>
            <person name="Schardl C.L."/>
            <person name="Schwartz D.C."/>
            <person name="Shenoy N."/>
            <person name="Shirasu K."/>
            <person name="Sikhakolli U.R."/>
            <person name="Stueber K."/>
            <person name="Sukno S.A."/>
            <person name="Sweigard J.A."/>
            <person name="Takano Y."/>
            <person name="Takahara H."/>
            <person name="Trail F."/>
            <person name="van der Does H.C."/>
            <person name="Voll L.M."/>
            <person name="Will I."/>
            <person name="Young S."/>
            <person name="Zeng Q."/>
            <person name="Zhang J."/>
            <person name="Zhou S."/>
            <person name="Dickman M.B."/>
            <person name="Schulze-Lefert P."/>
            <person name="Ver Loren van Themaat E."/>
            <person name="Ma L.-J."/>
            <person name="Vaillancourt L.J."/>
        </authorList>
    </citation>
    <scope>NUCLEOTIDE SEQUENCE [LARGE SCALE GENOMIC DNA]</scope>
    <source>
        <strain evidence="3">IMI 349063</strain>
    </source>
</reference>
<gene>
    <name evidence="2" type="ORF">CH063_03386</name>
</gene>
<feature type="region of interest" description="Disordered" evidence="1">
    <location>
        <begin position="121"/>
        <end position="154"/>
    </location>
</feature>
<name>H1VWN8_COLHI</name>
<accession>H1VWN8</accession>
<evidence type="ECO:0000256" key="1">
    <source>
        <dbReference type="SAM" id="MobiDB-lite"/>
    </source>
</evidence>
<feature type="region of interest" description="Disordered" evidence="1">
    <location>
        <begin position="51"/>
        <end position="83"/>
    </location>
</feature>
<dbReference type="EMBL" id="CACQ02007057">
    <property type="protein sequence ID" value="CCF44650.1"/>
    <property type="molecule type" value="Genomic_DNA"/>
</dbReference>
<sequence>MSRHARSAIRRARRNIDSRPFRRRAALLRDNFPTPGPESVARARYPWIESGHLPPPEAYVAPPPRTMPPSEADRGAPTPESTELRDALREMRNRAAERGPEASEARLISLFGERWAFENLPQPSRTSATPPAGEEQSGWQEPERPSHPRFPRAQLDRMSMPAPPVAARFDRSPDNLVAARFSGRRQRVEPRTVPQTLHQRIRRIRPSGQPNEPSLADGLGDRDRSLSPDEDGVSATSKCWIVLRLGVSFGIGLGLGLCITVTECRRIIAHLAHRT</sequence>
<feature type="region of interest" description="Disordered" evidence="1">
    <location>
        <begin position="201"/>
        <end position="232"/>
    </location>
</feature>
<organism evidence="2 3">
    <name type="scientific">Colletotrichum higginsianum (strain IMI 349063)</name>
    <name type="common">Crucifer anthracnose fungus</name>
    <dbReference type="NCBI Taxonomy" id="759273"/>
    <lineage>
        <taxon>Eukaryota</taxon>
        <taxon>Fungi</taxon>
        <taxon>Dikarya</taxon>
        <taxon>Ascomycota</taxon>
        <taxon>Pezizomycotina</taxon>
        <taxon>Sordariomycetes</taxon>
        <taxon>Hypocreomycetidae</taxon>
        <taxon>Glomerellales</taxon>
        <taxon>Glomerellaceae</taxon>
        <taxon>Colletotrichum</taxon>
        <taxon>Colletotrichum destructivum species complex</taxon>
    </lineage>
</organism>
<protein>
    <submittedName>
        <fullName evidence="2">Uncharacterized protein</fullName>
    </submittedName>
</protein>
<dbReference type="VEuPathDB" id="FungiDB:CH63R_08689"/>
<evidence type="ECO:0000313" key="3">
    <source>
        <dbReference type="Proteomes" id="UP000007174"/>
    </source>
</evidence>
<proteinExistence type="predicted"/>
<dbReference type="AlphaFoldDB" id="H1VWN8"/>
<dbReference type="eggNOG" id="ENOG502SQAM">
    <property type="taxonomic scope" value="Eukaryota"/>
</dbReference>
<feature type="compositionally biased region" description="Pro residues" evidence="1">
    <location>
        <begin position="53"/>
        <end position="67"/>
    </location>
</feature>
<dbReference type="Proteomes" id="UP000007174">
    <property type="component" value="Unassembled WGS sequence"/>
</dbReference>
<evidence type="ECO:0000313" key="2">
    <source>
        <dbReference type="EMBL" id="CCF44650.1"/>
    </source>
</evidence>